<evidence type="ECO:0000313" key="6">
    <source>
        <dbReference type="Proteomes" id="UP000283523"/>
    </source>
</evidence>
<dbReference type="GO" id="GO:0005829">
    <property type="term" value="C:cytosol"/>
    <property type="evidence" value="ECO:0007669"/>
    <property type="project" value="TreeGrafter"/>
</dbReference>
<dbReference type="PANTHER" id="PTHR30154">
    <property type="entry name" value="LEUCINE-RESPONSIVE REGULATORY PROTEIN"/>
    <property type="match status" value="1"/>
</dbReference>
<sequence length="162" mass="18561">MAIAEQAGPTPLELDEKDLHILRLLQDNAKLTVREVAARVHLSPTPTHERIKRLEQQGVIRQYVALLDNRKVNRKLMVLCLVSLKEHDKQTAHAFVSGITEFKEVVECYNIAGEYDFMLKIITENMETYHDFFINYLGEVKGIGKAQSVFVMDVIKDTHLVL</sequence>
<name>A0A418M4K5_9BACT</name>
<dbReference type="SUPFAM" id="SSF46785">
    <property type="entry name" value="Winged helix' DNA-binding domain"/>
    <property type="match status" value="1"/>
</dbReference>
<accession>A0A418M4K5</accession>
<dbReference type="GO" id="GO:0043200">
    <property type="term" value="P:response to amino acid"/>
    <property type="evidence" value="ECO:0007669"/>
    <property type="project" value="TreeGrafter"/>
</dbReference>
<evidence type="ECO:0000256" key="3">
    <source>
        <dbReference type="ARBA" id="ARBA00023163"/>
    </source>
</evidence>
<dbReference type="PANTHER" id="PTHR30154:SF34">
    <property type="entry name" value="TRANSCRIPTIONAL REGULATOR AZLB"/>
    <property type="match status" value="1"/>
</dbReference>
<dbReference type="AlphaFoldDB" id="A0A418M4K5"/>
<evidence type="ECO:0000256" key="2">
    <source>
        <dbReference type="ARBA" id="ARBA00023125"/>
    </source>
</evidence>
<reference evidence="5 6" key="1">
    <citation type="submission" date="2018-08" db="EMBL/GenBank/DDBJ databases">
        <title>Fibrisoma montanum sp. nov., isolated from Danxia mountain soil.</title>
        <authorList>
            <person name="Huang Y."/>
        </authorList>
    </citation>
    <scope>NUCLEOTIDE SEQUENCE [LARGE SCALE GENOMIC DNA]</scope>
    <source>
        <strain evidence="5 6">HYT19</strain>
    </source>
</reference>
<dbReference type="GO" id="GO:0043565">
    <property type="term" value="F:sequence-specific DNA binding"/>
    <property type="evidence" value="ECO:0007669"/>
    <property type="project" value="InterPro"/>
</dbReference>
<keyword evidence="2" id="KW-0238">DNA-binding</keyword>
<dbReference type="Proteomes" id="UP000283523">
    <property type="component" value="Unassembled WGS sequence"/>
</dbReference>
<feature type="domain" description="HTH asnC-type" evidence="4">
    <location>
        <begin position="14"/>
        <end position="75"/>
    </location>
</feature>
<proteinExistence type="predicted"/>
<dbReference type="PROSITE" id="PS50956">
    <property type="entry name" value="HTH_ASNC_2"/>
    <property type="match status" value="1"/>
</dbReference>
<dbReference type="InterPro" id="IPR019888">
    <property type="entry name" value="Tscrpt_reg_AsnC-like"/>
</dbReference>
<dbReference type="InterPro" id="IPR036388">
    <property type="entry name" value="WH-like_DNA-bd_sf"/>
</dbReference>
<keyword evidence="6" id="KW-1185">Reference proteome</keyword>
<dbReference type="InterPro" id="IPR011991">
    <property type="entry name" value="ArsR-like_HTH"/>
</dbReference>
<dbReference type="SMART" id="SM00344">
    <property type="entry name" value="HTH_ASNC"/>
    <property type="match status" value="1"/>
</dbReference>
<organism evidence="5 6">
    <name type="scientific">Fibrisoma montanum</name>
    <dbReference type="NCBI Taxonomy" id="2305895"/>
    <lineage>
        <taxon>Bacteria</taxon>
        <taxon>Pseudomonadati</taxon>
        <taxon>Bacteroidota</taxon>
        <taxon>Cytophagia</taxon>
        <taxon>Cytophagales</taxon>
        <taxon>Spirosomataceae</taxon>
        <taxon>Fibrisoma</taxon>
    </lineage>
</organism>
<dbReference type="Gene3D" id="1.10.10.10">
    <property type="entry name" value="Winged helix-like DNA-binding domain superfamily/Winged helix DNA-binding domain"/>
    <property type="match status" value="1"/>
</dbReference>
<dbReference type="Gene3D" id="3.30.70.920">
    <property type="match status" value="1"/>
</dbReference>
<gene>
    <name evidence="5" type="ORF">DYU11_22255</name>
</gene>
<evidence type="ECO:0000313" key="5">
    <source>
        <dbReference type="EMBL" id="RIV20756.1"/>
    </source>
</evidence>
<dbReference type="CDD" id="cd00090">
    <property type="entry name" value="HTH_ARSR"/>
    <property type="match status" value="1"/>
</dbReference>
<dbReference type="GO" id="GO:0006355">
    <property type="term" value="P:regulation of DNA-templated transcription"/>
    <property type="evidence" value="ECO:0007669"/>
    <property type="project" value="UniProtKB-ARBA"/>
</dbReference>
<dbReference type="PRINTS" id="PR00033">
    <property type="entry name" value="HTHASNC"/>
</dbReference>
<dbReference type="EMBL" id="QXED01000006">
    <property type="protein sequence ID" value="RIV20756.1"/>
    <property type="molecule type" value="Genomic_DNA"/>
</dbReference>
<dbReference type="InterPro" id="IPR019887">
    <property type="entry name" value="Tscrpt_reg_AsnC/Lrp_C"/>
</dbReference>
<dbReference type="RefSeq" id="WP_119669926.1">
    <property type="nucleotide sequence ID" value="NZ_QXED01000006.1"/>
</dbReference>
<evidence type="ECO:0000256" key="1">
    <source>
        <dbReference type="ARBA" id="ARBA00023015"/>
    </source>
</evidence>
<dbReference type="InterPro" id="IPR011008">
    <property type="entry name" value="Dimeric_a/b-barrel"/>
</dbReference>
<dbReference type="InterPro" id="IPR000485">
    <property type="entry name" value="AsnC-type_HTH_dom"/>
</dbReference>
<dbReference type="InterPro" id="IPR036390">
    <property type="entry name" value="WH_DNA-bd_sf"/>
</dbReference>
<keyword evidence="1" id="KW-0805">Transcription regulation</keyword>
<dbReference type="OrthoDB" id="9800326at2"/>
<protein>
    <submittedName>
        <fullName evidence="5">Lrp/AsnC family transcriptional regulator</fullName>
    </submittedName>
</protein>
<evidence type="ECO:0000259" key="4">
    <source>
        <dbReference type="PROSITE" id="PS50956"/>
    </source>
</evidence>
<dbReference type="Pfam" id="PF01037">
    <property type="entry name" value="AsnC_trans_reg"/>
    <property type="match status" value="1"/>
</dbReference>
<dbReference type="Pfam" id="PF13412">
    <property type="entry name" value="HTH_24"/>
    <property type="match status" value="1"/>
</dbReference>
<dbReference type="SUPFAM" id="SSF54909">
    <property type="entry name" value="Dimeric alpha+beta barrel"/>
    <property type="match status" value="1"/>
</dbReference>
<comment type="caution">
    <text evidence="5">The sequence shown here is derived from an EMBL/GenBank/DDBJ whole genome shotgun (WGS) entry which is preliminary data.</text>
</comment>
<keyword evidence="3" id="KW-0804">Transcription</keyword>